<evidence type="ECO:0000313" key="1">
    <source>
        <dbReference type="EMBL" id="GAA0936367.1"/>
    </source>
</evidence>
<protein>
    <submittedName>
        <fullName evidence="1">Uncharacterized protein</fullName>
    </submittedName>
</protein>
<comment type="caution">
    <text evidence="1">The sequence shown here is derived from an EMBL/GenBank/DDBJ whole genome shotgun (WGS) entry which is preliminary data.</text>
</comment>
<evidence type="ECO:0000313" key="2">
    <source>
        <dbReference type="Proteomes" id="UP001500665"/>
    </source>
</evidence>
<gene>
    <name evidence="1" type="ORF">GCM10009550_02090</name>
</gene>
<reference evidence="1 2" key="1">
    <citation type="journal article" date="2019" name="Int. J. Syst. Evol. Microbiol.">
        <title>The Global Catalogue of Microorganisms (GCM) 10K type strain sequencing project: providing services to taxonomists for standard genome sequencing and annotation.</title>
        <authorList>
            <consortium name="The Broad Institute Genomics Platform"/>
            <consortium name="The Broad Institute Genome Sequencing Center for Infectious Disease"/>
            <person name="Wu L."/>
            <person name="Ma J."/>
        </authorList>
    </citation>
    <scope>NUCLEOTIDE SEQUENCE [LARGE SCALE GENOMIC DNA]</scope>
    <source>
        <strain evidence="1 2">JCM 10696</strain>
    </source>
</reference>
<proteinExistence type="predicted"/>
<dbReference type="Proteomes" id="UP001500665">
    <property type="component" value="Unassembled WGS sequence"/>
</dbReference>
<sequence>MTASCCPQCGRDGLWNGQSGVVSGDVQKIEDRYRDAQGHEWKVER</sequence>
<dbReference type="RefSeq" id="WP_344235643.1">
    <property type="nucleotide sequence ID" value="NZ_BAAAHH010000001.1"/>
</dbReference>
<dbReference type="EMBL" id="BAAAHH010000001">
    <property type="protein sequence ID" value="GAA0936367.1"/>
    <property type="molecule type" value="Genomic_DNA"/>
</dbReference>
<keyword evidence="2" id="KW-1185">Reference proteome</keyword>
<name>A0ABN1Q286_9ACTN</name>
<accession>A0ABN1Q286</accession>
<organism evidence="1 2">
    <name type="scientific">Actinocorallia libanotica</name>
    <dbReference type="NCBI Taxonomy" id="46162"/>
    <lineage>
        <taxon>Bacteria</taxon>
        <taxon>Bacillati</taxon>
        <taxon>Actinomycetota</taxon>
        <taxon>Actinomycetes</taxon>
        <taxon>Streptosporangiales</taxon>
        <taxon>Thermomonosporaceae</taxon>
        <taxon>Actinocorallia</taxon>
    </lineage>
</organism>